<reference evidence="13 16" key="4">
    <citation type="submission" date="2019-12" db="EMBL/GenBank/DDBJ databases">
        <title>Multi-Generational Helicobacter saguini Isolates.</title>
        <authorList>
            <person name="Mannion A."/>
            <person name="Shen Z."/>
            <person name="Fox J.G."/>
        </authorList>
    </citation>
    <scope>NUCLEOTIDE SEQUENCE [LARGE SCALE GENOMIC DNA]</scope>
    <source>
        <strain evidence="13">16-048</strain>
        <strain evidence="16">16-048 (F4)</strain>
    </source>
</reference>
<protein>
    <submittedName>
        <fullName evidence="14">Energy transducer TonB</fullName>
    </submittedName>
    <submittedName>
        <fullName evidence="13">TonB family protein</fullName>
    </submittedName>
</protein>
<evidence type="ECO:0000313" key="16">
    <source>
        <dbReference type="Proteomes" id="UP000477070"/>
    </source>
</evidence>
<evidence type="ECO:0000256" key="5">
    <source>
        <dbReference type="ARBA" id="ARBA00022519"/>
    </source>
</evidence>
<keyword evidence="8 11" id="KW-1133">Transmembrane helix</keyword>
<sequence length="275" mass="30488">MNNTINFINNYRIWIISFILSFGLHLALITFMLYEAKHKAMEDSGLSGEISDSFQSIMMISNLPTEDFKEVAINQKKAVANPVQQQVETKEQKQEAQKDSSITDALDSNAELKSAKEISEKLESKSKAVEMKSASADKSAELDSEAKEQSASTPRQDAQQQVTTKAVGSKSSDVANYQSILAAHLSRYKKYPNDALISEQEGVIIVRVSMDERGNVLSRAIKKGCPYDVLNAETLALFERASPLPAPPADMLKNGKVTLSLPIRYNLQEYYANVK</sequence>
<evidence type="ECO:0000256" key="9">
    <source>
        <dbReference type="ARBA" id="ARBA00023136"/>
    </source>
</evidence>
<organism evidence="14 15">
    <name type="scientific">Helicobacter saguini</name>
    <dbReference type="NCBI Taxonomy" id="1548018"/>
    <lineage>
        <taxon>Bacteria</taxon>
        <taxon>Pseudomonadati</taxon>
        <taxon>Campylobacterota</taxon>
        <taxon>Epsilonproteobacteria</taxon>
        <taxon>Campylobacterales</taxon>
        <taxon>Helicobacteraceae</taxon>
        <taxon>Helicobacter</taxon>
    </lineage>
</organism>
<keyword evidence="5" id="KW-0997">Cell inner membrane</keyword>
<feature type="compositionally biased region" description="Basic and acidic residues" evidence="10">
    <location>
        <begin position="88"/>
        <end position="98"/>
    </location>
</feature>
<dbReference type="Gene3D" id="3.30.1150.10">
    <property type="match status" value="1"/>
</dbReference>
<proteinExistence type="inferred from homology"/>
<evidence type="ECO:0000256" key="11">
    <source>
        <dbReference type="SAM" id="Phobius"/>
    </source>
</evidence>
<dbReference type="SUPFAM" id="SSF74653">
    <property type="entry name" value="TolA/TonB C-terminal domain"/>
    <property type="match status" value="1"/>
</dbReference>
<evidence type="ECO:0000313" key="13">
    <source>
        <dbReference type="EMBL" id="MWV70544.1"/>
    </source>
</evidence>
<keyword evidence="3" id="KW-0813">Transport</keyword>
<evidence type="ECO:0000256" key="1">
    <source>
        <dbReference type="ARBA" id="ARBA00004383"/>
    </source>
</evidence>
<evidence type="ECO:0000259" key="12">
    <source>
        <dbReference type="PROSITE" id="PS52015"/>
    </source>
</evidence>
<evidence type="ECO:0000256" key="3">
    <source>
        <dbReference type="ARBA" id="ARBA00022448"/>
    </source>
</evidence>
<reference evidence="14 15" key="1">
    <citation type="journal article" date="2014" name="Genome Announc.">
        <title>Draft genome sequences of eight enterohepatic helicobacter species isolated from both laboratory and wild rodents.</title>
        <authorList>
            <person name="Sheh A."/>
            <person name="Shen Z."/>
            <person name="Fox J.G."/>
        </authorList>
    </citation>
    <scope>NUCLEOTIDE SEQUENCE [LARGE SCALE GENOMIC DNA]</scope>
    <source>
        <strain evidence="14 15">MIT 97-6194</strain>
    </source>
</reference>
<evidence type="ECO:0000256" key="2">
    <source>
        <dbReference type="ARBA" id="ARBA00006555"/>
    </source>
</evidence>
<dbReference type="GO" id="GO:0055085">
    <property type="term" value="P:transmembrane transport"/>
    <property type="evidence" value="ECO:0007669"/>
    <property type="project" value="InterPro"/>
</dbReference>
<reference evidence="14" key="3">
    <citation type="submission" date="2018-04" db="EMBL/GenBank/DDBJ databases">
        <authorList>
            <person name="Sheh A."/>
            <person name="Shen Z."/>
            <person name="Mannion A.J."/>
            <person name="Fox J.G."/>
        </authorList>
    </citation>
    <scope>NUCLEOTIDE SEQUENCE</scope>
    <source>
        <strain evidence="14">MIT 97-6194</strain>
    </source>
</reference>
<feature type="region of interest" description="Disordered" evidence="10">
    <location>
        <begin position="81"/>
        <end position="106"/>
    </location>
</feature>
<dbReference type="GO" id="GO:0015031">
    <property type="term" value="P:protein transport"/>
    <property type="evidence" value="ECO:0007669"/>
    <property type="project" value="UniProtKB-KW"/>
</dbReference>
<keyword evidence="15" id="KW-1185">Reference proteome</keyword>
<dbReference type="OrthoDB" id="5330166at2"/>
<evidence type="ECO:0000256" key="4">
    <source>
        <dbReference type="ARBA" id="ARBA00022475"/>
    </source>
</evidence>
<keyword evidence="9 11" id="KW-0472">Membrane</keyword>
<dbReference type="RefSeq" id="WP_052062428.1">
    <property type="nucleotide sequence ID" value="NZ_JRMP02000005.1"/>
</dbReference>
<comment type="subcellular location">
    <subcellularLocation>
        <location evidence="1">Cell inner membrane</location>
        <topology evidence="1">Single-pass membrane protein</topology>
        <orientation evidence="1">Periplasmic side</orientation>
    </subcellularLocation>
</comment>
<feature type="compositionally biased region" description="Basic and acidic residues" evidence="10">
    <location>
        <begin position="138"/>
        <end position="148"/>
    </location>
</feature>
<feature type="transmembrane region" description="Helical" evidence="11">
    <location>
        <begin position="12"/>
        <end position="34"/>
    </location>
</feature>
<reference evidence="14 15" key="2">
    <citation type="journal article" date="2016" name="Infect. Immun.">
        <title>Helicobacter saguini, a Novel Helicobacter Isolated from Cotton-Top Tamarins with Ulcerative Colitis, Has Proinflammatory Properties and Induces Typhlocolitis and Dysplasia in Gnotobiotic IL-10-/- Mice.</title>
        <authorList>
            <person name="Shen Z."/>
            <person name="Mannion A."/>
            <person name="Whary M.T."/>
            <person name="Muthupalani S."/>
            <person name="Sheh A."/>
            <person name="Feng Y."/>
            <person name="Gong G."/>
            <person name="Vandamme P."/>
            <person name="Holcombe H.R."/>
            <person name="Paster B.J."/>
            <person name="Fox J.G."/>
        </authorList>
    </citation>
    <scope>NUCLEOTIDE SEQUENCE [LARGE SCALE GENOMIC DNA]</scope>
    <source>
        <strain evidence="14 15">MIT 97-6194</strain>
    </source>
</reference>
<dbReference type="PANTHER" id="PTHR33446">
    <property type="entry name" value="PROTEIN TONB-RELATED"/>
    <property type="match status" value="1"/>
</dbReference>
<keyword evidence="4" id="KW-1003">Cell membrane</keyword>
<dbReference type="Proteomes" id="UP000029714">
    <property type="component" value="Unassembled WGS sequence"/>
</dbReference>
<evidence type="ECO:0000313" key="15">
    <source>
        <dbReference type="Proteomes" id="UP000029714"/>
    </source>
</evidence>
<name>A0A347W5Q3_9HELI</name>
<dbReference type="Pfam" id="PF03544">
    <property type="entry name" value="TonB_C"/>
    <property type="match status" value="1"/>
</dbReference>
<dbReference type="GO" id="GO:0098797">
    <property type="term" value="C:plasma membrane protein complex"/>
    <property type="evidence" value="ECO:0007669"/>
    <property type="project" value="TreeGrafter"/>
</dbReference>
<evidence type="ECO:0000256" key="10">
    <source>
        <dbReference type="SAM" id="MobiDB-lite"/>
    </source>
</evidence>
<comment type="caution">
    <text evidence="14">The sequence shown here is derived from an EMBL/GenBank/DDBJ whole genome shotgun (WGS) entry which is preliminary data.</text>
</comment>
<dbReference type="InterPro" id="IPR037682">
    <property type="entry name" value="TonB_C"/>
</dbReference>
<dbReference type="Proteomes" id="UP000477070">
    <property type="component" value="Unassembled WGS sequence"/>
</dbReference>
<feature type="region of interest" description="Disordered" evidence="10">
    <location>
        <begin position="123"/>
        <end position="169"/>
    </location>
</feature>
<evidence type="ECO:0000313" key="14">
    <source>
        <dbReference type="EMBL" id="TLD94794.1"/>
    </source>
</evidence>
<dbReference type="InterPro" id="IPR006260">
    <property type="entry name" value="TonB/TolA_C"/>
</dbReference>
<keyword evidence="6 11" id="KW-0812">Transmembrane</keyword>
<dbReference type="NCBIfam" id="TIGR01352">
    <property type="entry name" value="tonB_Cterm"/>
    <property type="match status" value="1"/>
</dbReference>
<dbReference type="EMBL" id="JRMP02000005">
    <property type="protein sequence ID" value="TLD94794.1"/>
    <property type="molecule type" value="Genomic_DNA"/>
</dbReference>
<evidence type="ECO:0000256" key="7">
    <source>
        <dbReference type="ARBA" id="ARBA00022927"/>
    </source>
</evidence>
<feature type="domain" description="TonB C-terminal" evidence="12">
    <location>
        <begin position="176"/>
        <end position="274"/>
    </location>
</feature>
<evidence type="ECO:0000256" key="6">
    <source>
        <dbReference type="ARBA" id="ARBA00022692"/>
    </source>
</evidence>
<keyword evidence="7" id="KW-0653">Protein transport</keyword>
<dbReference type="EMBL" id="QBIU01000002">
    <property type="protein sequence ID" value="MWV70544.1"/>
    <property type="molecule type" value="Genomic_DNA"/>
</dbReference>
<gene>
    <name evidence="13" type="ORF">DCO61_11210</name>
    <name evidence="14" type="ORF">LS64_004670</name>
</gene>
<dbReference type="PROSITE" id="PS52015">
    <property type="entry name" value="TONB_CTD"/>
    <property type="match status" value="1"/>
</dbReference>
<evidence type="ECO:0000256" key="8">
    <source>
        <dbReference type="ARBA" id="ARBA00022989"/>
    </source>
</evidence>
<dbReference type="InterPro" id="IPR051045">
    <property type="entry name" value="TonB-dependent_transducer"/>
</dbReference>
<dbReference type="AlphaFoldDB" id="A0A347W5Q3"/>
<accession>A0A347W5Q3</accession>
<dbReference type="GO" id="GO:0031992">
    <property type="term" value="F:energy transducer activity"/>
    <property type="evidence" value="ECO:0007669"/>
    <property type="project" value="TreeGrafter"/>
</dbReference>
<dbReference type="STRING" id="1548018.LS64_04930"/>
<feature type="compositionally biased region" description="Polar residues" evidence="10">
    <location>
        <begin position="149"/>
        <end position="169"/>
    </location>
</feature>
<comment type="similarity">
    <text evidence="2">Belongs to the TonB family.</text>
</comment>
<dbReference type="PANTHER" id="PTHR33446:SF2">
    <property type="entry name" value="PROTEIN TONB"/>
    <property type="match status" value="1"/>
</dbReference>